<dbReference type="InterPro" id="IPR006249">
    <property type="entry name" value="Aconitase/IRP2"/>
</dbReference>
<dbReference type="SUPFAM" id="SSF52016">
    <property type="entry name" value="LeuD/IlvD-like"/>
    <property type="match status" value="1"/>
</dbReference>
<dbReference type="PATRIC" id="fig|1470200.3.peg.2596"/>
<dbReference type="InterPro" id="IPR015928">
    <property type="entry name" value="Aconitase/3IPM_dehydase_swvl"/>
</dbReference>
<name>A0A0J0YP63_9NEIS</name>
<proteinExistence type="predicted"/>
<dbReference type="Pfam" id="PF00694">
    <property type="entry name" value="Aconitase_C"/>
    <property type="match status" value="1"/>
</dbReference>
<dbReference type="EMBL" id="JTDO01000091">
    <property type="protein sequence ID" value="KLT71917.1"/>
    <property type="molecule type" value="Genomic_DNA"/>
</dbReference>
<dbReference type="STRING" id="1470200.PL75_11065"/>
<sequence length="68" mass="7017">MRMCKAIVTSLNLSPPRLIIAAADYGQGSSRDGSAKGVHLAGVGATVADGIERFHRTNLIGTGGLPLR</sequence>
<gene>
    <name evidence="2" type="ORF">PL75_11065</name>
</gene>
<organism evidence="2 3">
    <name type="scientific">Neisseria arctica</name>
    <dbReference type="NCBI Taxonomy" id="1470200"/>
    <lineage>
        <taxon>Bacteria</taxon>
        <taxon>Pseudomonadati</taxon>
        <taxon>Pseudomonadota</taxon>
        <taxon>Betaproteobacteria</taxon>
        <taxon>Neisseriales</taxon>
        <taxon>Neisseriaceae</taxon>
        <taxon>Neisseria</taxon>
    </lineage>
</organism>
<dbReference type="Gene3D" id="3.20.19.10">
    <property type="entry name" value="Aconitase, domain 4"/>
    <property type="match status" value="1"/>
</dbReference>
<comment type="caution">
    <text evidence="2">The sequence shown here is derived from an EMBL/GenBank/DDBJ whole genome shotgun (WGS) entry which is preliminary data.</text>
</comment>
<accession>A0A0J0YP63</accession>
<evidence type="ECO:0000313" key="3">
    <source>
        <dbReference type="Proteomes" id="UP000036027"/>
    </source>
</evidence>
<keyword evidence="3" id="KW-1185">Reference proteome</keyword>
<evidence type="ECO:0000259" key="1">
    <source>
        <dbReference type="Pfam" id="PF00694"/>
    </source>
</evidence>
<dbReference type="Proteomes" id="UP000036027">
    <property type="component" value="Unassembled WGS sequence"/>
</dbReference>
<feature type="domain" description="Aconitase A/isopropylmalate dehydratase small subunit swivel" evidence="1">
    <location>
        <begin position="18"/>
        <end position="68"/>
    </location>
</feature>
<dbReference type="PANTHER" id="PTHR11670">
    <property type="entry name" value="ACONITASE/IRON-RESPONSIVE ELEMENT FAMILY MEMBER"/>
    <property type="match status" value="1"/>
</dbReference>
<reference evidence="2 3" key="1">
    <citation type="submission" date="2014-11" db="EMBL/GenBank/DDBJ databases">
        <title>Genome of a novel goose pathogen.</title>
        <authorList>
            <person name="Hansen C.M."/>
            <person name="Hueffer K."/>
            <person name="Choi S.C."/>
        </authorList>
    </citation>
    <scope>NUCLEOTIDE SEQUENCE [LARGE SCALE GENOMIC DNA]</scope>
    <source>
        <strain evidence="2 3">KH1503</strain>
    </source>
</reference>
<protein>
    <recommendedName>
        <fullName evidence="1">Aconitase A/isopropylmalate dehydratase small subunit swivel domain-containing protein</fullName>
    </recommendedName>
</protein>
<evidence type="ECO:0000313" key="2">
    <source>
        <dbReference type="EMBL" id="KLT71917.1"/>
    </source>
</evidence>
<dbReference type="AlphaFoldDB" id="A0A0J0YP63"/>
<feature type="non-terminal residue" evidence="2">
    <location>
        <position position="68"/>
    </location>
</feature>
<dbReference type="InterPro" id="IPR000573">
    <property type="entry name" value="AconitaseA/IPMdHydase_ssu_swvl"/>
</dbReference>